<gene>
    <name evidence="3" type="ORF">CDAUBV1_LOCUS11926</name>
</gene>
<dbReference type="GO" id="GO:0097196">
    <property type="term" value="C:Shu complex"/>
    <property type="evidence" value="ECO:0007669"/>
    <property type="project" value="TreeGrafter"/>
</dbReference>
<dbReference type="AlphaFoldDB" id="A0AAV2TMI9"/>
<evidence type="ECO:0000256" key="1">
    <source>
        <dbReference type="PROSITE-ProRule" id="PRU00325"/>
    </source>
</evidence>
<dbReference type="GO" id="GO:0008270">
    <property type="term" value="F:zinc ion binding"/>
    <property type="evidence" value="ECO:0007669"/>
    <property type="project" value="UniProtKB-KW"/>
</dbReference>
<dbReference type="InterPro" id="IPR007527">
    <property type="entry name" value="Znf_SWIM"/>
</dbReference>
<keyword evidence="1" id="KW-0479">Metal-binding</keyword>
<dbReference type="EMBL" id="CAXLJL010000412">
    <property type="protein sequence ID" value="CAL5137642.1"/>
    <property type="molecule type" value="Genomic_DNA"/>
</dbReference>
<organism evidence="3 4">
    <name type="scientific">Calicophoron daubneyi</name>
    <name type="common">Rumen fluke</name>
    <name type="synonym">Paramphistomum daubneyi</name>
    <dbReference type="NCBI Taxonomy" id="300641"/>
    <lineage>
        <taxon>Eukaryota</taxon>
        <taxon>Metazoa</taxon>
        <taxon>Spiralia</taxon>
        <taxon>Lophotrochozoa</taxon>
        <taxon>Platyhelminthes</taxon>
        <taxon>Trematoda</taxon>
        <taxon>Digenea</taxon>
        <taxon>Plagiorchiida</taxon>
        <taxon>Pronocephalata</taxon>
        <taxon>Paramphistomoidea</taxon>
        <taxon>Paramphistomidae</taxon>
        <taxon>Calicophoron</taxon>
    </lineage>
</organism>
<dbReference type="PANTHER" id="PTHR28498:SF1">
    <property type="entry name" value="ZINC FINGER SWIM DOMAIN-CONTAINING PROTEIN 7"/>
    <property type="match status" value="1"/>
</dbReference>
<dbReference type="Proteomes" id="UP001497525">
    <property type="component" value="Unassembled WGS sequence"/>
</dbReference>
<keyword evidence="1" id="KW-0862">Zinc</keyword>
<keyword evidence="1" id="KW-0863">Zinc-finger</keyword>
<dbReference type="PROSITE" id="PS50966">
    <property type="entry name" value="ZF_SWIM"/>
    <property type="match status" value="1"/>
</dbReference>
<evidence type="ECO:0000259" key="2">
    <source>
        <dbReference type="PROSITE" id="PS50966"/>
    </source>
</evidence>
<name>A0AAV2TMI9_CALDB</name>
<comment type="caution">
    <text evidence="3">The sequence shown here is derived from an EMBL/GenBank/DDBJ whole genome shotgun (WGS) entry which is preliminary data.</text>
</comment>
<protein>
    <recommendedName>
        <fullName evidence="2">SWIM-type domain-containing protein</fullName>
    </recommendedName>
</protein>
<evidence type="ECO:0000313" key="4">
    <source>
        <dbReference type="Proteomes" id="UP001497525"/>
    </source>
</evidence>
<evidence type="ECO:0000313" key="3">
    <source>
        <dbReference type="EMBL" id="CAL5137642.1"/>
    </source>
</evidence>
<dbReference type="GO" id="GO:0000724">
    <property type="term" value="P:double-strand break repair via homologous recombination"/>
    <property type="evidence" value="ECO:0007669"/>
    <property type="project" value="TreeGrafter"/>
</dbReference>
<sequence>MHPVIVPSVLSDDLKIKLANVENKVSLSEDLFLDLHDIFGDLSIAALDYLERGSVVREVTASGRYLYKVECSSGPKFYCGSGTQFCSCLAQKMTYLGSEYDAWCEHLIAVLLFSALGRIKEVSVPDGMLACSLELMYRGD</sequence>
<dbReference type="PANTHER" id="PTHR28498">
    <property type="entry name" value="ZINC FINGER SWIM DOMAIN-CONTAINING PROTEIN 7"/>
    <property type="match status" value="1"/>
</dbReference>
<proteinExistence type="predicted"/>
<accession>A0AAV2TMI9</accession>
<feature type="domain" description="SWIM-type" evidence="2">
    <location>
        <begin position="67"/>
        <end position="115"/>
    </location>
</feature>
<reference evidence="3" key="1">
    <citation type="submission" date="2024-06" db="EMBL/GenBank/DDBJ databases">
        <authorList>
            <person name="Liu X."/>
            <person name="Lenzi L."/>
            <person name="Haldenby T S."/>
            <person name="Uol C."/>
        </authorList>
    </citation>
    <scope>NUCLEOTIDE SEQUENCE</scope>
</reference>